<name>A0A7W7YFR2_9BACT</name>
<dbReference type="Proteomes" id="UP000590740">
    <property type="component" value="Unassembled WGS sequence"/>
</dbReference>
<dbReference type="EMBL" id="JACHIG010000014">
    <property type="protein sequence ID" value="MBB5035187.1"/>
    <property type="molecule type" value="Genomic_DNA"/>
</dbReference>
<dbReference type="RefSeq" id="WP_184343724.1">
    <property type="nucleotide sequence ID" value="NZ_JACHIG010000014.1"/>
</dbReference>
<reference evidence="1 2" key="1">
    <citation type="submission" date="2020-08" db="EMBL/GenBank/DDBJ databases">
        <title>Genomic Encyclopedia of Type Strains, Phase IV (KMG-IV): sequencing the most valuable type-strain genomes for metagenomic binning, comparative biology and taxonomic classification.</title>
        <authorList>
            <person name="Goeker M."/>
        </authorList>
    </citation>
    <scope>NUCLEOTIDE SEQUENCE [LARGE SCALE GENOMIC DNA]</scope>
    <source>
        <strain evidence="1 2">DSM 12252</strain>
    </source>
</reference>
<proteinExistence type="predicted"/>
<accession>A0A7W7YFR2</accession>
<dbReference type="AlphaFoldDB" id="A0A7W7YFR2"/>
<protein>
    <submittedName>
        <fullName evidence="1">Uncharacterized protein</fullName>
    </submittedName>
</protein>
<comment type="caution">
    <text evidence="1">The sequence shown here is derived from an EMBL/GenBank/DDBJ whole genome shotgun (WGS) entry which is preliminary data.</text>
</comment>
<organism evidence="1 2">
    <name type="scientific">Prosthecobacter vanneervenii</name>
    <dbReference type="NCBI Taxonomy" id="48466"/>
    <lineage>
        <taxon>Bacteria</taxon>
        <taxon>Pseudomonadati</taxon>
        <taxon>Verrucomicrobiota</taxon>
        <taxon>Verrucomicrobiia</taxon>
        <taxon>Verrucomicrobiales</taxon>
        <taxon>Verrucomicrobiaceae</taxon>
        <taxon>Prosthecobacter</taxon>
    </lineage>
</organism>
<keyword evidence="2" id="KW-1185">Reference proteome</keyword>
<evidence type="ECO:0000313" key="2">
    <source>
        <dbReference type="Proteomes" id="UP000590740"/>
    </source>
</evidence>
<sequence length="106" mass="11570">MSESEVIPLPLQLFTLKDGLVASDSGQDAVNNYAADFQGLRHFGLKVGECLELGAPWMGTLQEDDFTLNFAYFDAGTEAKDPGAGAHIGERMPMFELLTRVNEMEA</sequence>
<gene>
    <name evidence="1" type="ORF">HNQ65_004796</name>
</gene>
<evidence type="ECO:0000313" key="1">
    <source>
        <dbReference type="EMBL" id="MBB5035187.1"/>
    </source>
</evidence>